<dbReference type="EMBL" id="JAGHQL010000135">
    <property type="protein sequence ID" value="KAH0537648.1"/>
    <property type="molecule type" value="Genomic_DNA"/>
</dbReference>
<gene>
    <name evidence="2" type="ORF">FGG08_005561</name>
</gene>
<protein>
    <recommendedName>
        <fullName evidence="1">F-box domain-containing protein</fullName>
    </recommendedName>
</protein>
<evidence type="ECO:0000313" key="3">
    <source>
        <dbReference type="Proteomes" id="UP000698800"/>
    </source>
</evidence>
<feature type="domain" description="F-box" evidence="1">
    <location>
        <begin position="101"/>
        <end position="130"/>
    </location>
</feature>
<evidence type="ECO:0000259" key="1">
    <source>
        <dbReference type="PROSITE" id="PS50181"/>
    </source>
</evidence>
<keyword evidence="3" id="KW-1185">Reference proteome</keyword>
<comment type="caution">
    <text evidence="2">The sequence shown here is derived from an EMBL/GenBank/DDBJ whole genome shotgun (WGS) entry which is preliminary data.</text>
</comment>
<dbReference type="AlphaFoldDB" id="A0A9P8L1Q0"/>
<dbReference type="Proteomes" id="UP000698800">
    <property type="component" value="Unassembled WGS sequence"/>
</dbReference>
<organism evidence="2 3">
    <name type="scientific">Glutinoglossum americanum</name>
    <dbReference type="NCBI Taxonomy" id="1670608"/>
    <lineage>
        <taxon>Eukaryota</taxon>
        <taxon>Fungi</taxon>
        <taxon>Dikarya</taxon>
        <taxon>Ascomycota</taxon>
        <taxon>Pezizomycotina</taxon>
        <taxon>Geoglossomycetes</taxon>
        <taxon>Geoglossales</taxon>
        <taxon>Geoglossaceae</taxon>
        <taxon>Glutinoglossum</taxon>
    </lineage>
</organism>
<evidence type="ECO:0000313" key="2">
    <source>
        <dbReference type="EMBL" id="KAH0537648.1"/>
    </source>
</evidence>
<proteinExistence type="predicted"/>
<name>A0A9P8L1Q0_9PEZI</name>
<dbReference type="OrthoDB" id="2588098at2759"/>
<dbReference type="InterPro" id="IPR001810">
    <property type="entry name" value="F-box_dom"/>
</dbReference>
<sequence length="389" mass="44414">MNQSWQVFSPSAFEALDFLPSLGGLLFDGLAKPLVKRFAVHVRPSNSDQDLDGVLHKERVRKGSPLFVDSQLKKRDREDDLDDHFAEQRQKTQELKGTNAPPTFSSLPIELLDLIFNELNIDDILSLSLIDQYSWSVGRRHIQDFLMSFLAPWAGESIICVGDRLLAGDYPPGIFAGDREEESQRVFGRYGEGGFELVNFRNLPKNVYKRVECEVQLPDIFSHVVCSKKYQYYDMPKSLQYQVRNVLSPGLSQFYPEDQPWVLRNLTTKGYVRSEAIALKPEYIHGPDIDVLGFGEVILSRVCWSSRRSTSTLYEGGLDRGVWAGHRFDITTLARHEEDTKGEAGWEDISKEVADEIADIWGCEYGSDWRQIIVQLQRGFRWGSIILPT</sequence>
<reference evidence="2" key="1">
    <citation type="submission" date="2021-03" db="EMBL/GenBank/DDBJ databases">
        <title>Comparative genomics and phylogenomic investigation of the class Geoglossomycetes provide insights into ecological specialization and systematics.</title>
        <authorList>
            <person name="Melie T."/>
            <person name="Pirro S."/>
            <person name="Miller A.N."/>
            <person name="Quandt A."/>
        </authorList>
    </citation>
    <scope>NUCLEOTIDE SEQUENCE</scope>
    <source>
        <strain evidence="2">GBOQ0MN5Z8</strain>
    </source>
</reference>
<dbReference type="PROSITE" id="PS50181">
    <property type="entry name" value="FBOX"/>
    <property type="match status" value="1"/>
</dbReference>
<accession>A0A9P8L1Q0</accession>